<dbReference type="AlphaFoldDB" id="A0A9X3SD82"/>
<protein>
    <submittedName>
        <fullName evidence="4">Beta-lactamase family protein</fullName>
    </submittedName>
</protein>
<comment type="caution">
    <text evidence="4">The sequence shown here is derived from an EMBL/GenBank/DDBJ whole genome shotgun (WGS) entry which is preliminary data.</text>
</comment>
<accession>A0A9X3SD82</accession>
<proteinExistence type="predicted"/>
<keyword evidence="1" id="KW-0812">Transmembrane</keyword>
<organism evidence="4 5">
    <name type="scientific">Streptomonospora mangrovi</name>
    <dbReference type="NCBI Taxonomy" id="2883123"/>
    <lineage>
        <taxon>Bacteria</taxon>
        <taxon>Bacillati</taxon>
        <taxon>Actinomycetota</taxon>
        <taxon>Actinomycetes</taxon>
        <taxon>Streptosporangiales</taxon>
        <taxon>Nocardiopsidaceae</taxon>
        <taxon>Streptomonospora</taxon>
    </lineage>
</organism>
<feature type="chain" id="PRO_5040791501" evidence="2">
    <location>
        <begin position="27"/>
        <end position="491"/>
    </location>
</feature>
<feature type="transmembrane region" description="Helical" evidence="1">
    <location>
        <begin position="380"/>
        <end position="398"/>
    </location>
</feature>
<evidence type="ECO:0000256" key="1">
    <source>
        <dbReference type="SAM" id="Phobius"/>
    </source>
</evidence>
<dbReference type="RefSeq" id="WP_270071793.1">
    <property type="nucleotide sequence ID" value="NZ_JAJAQC010000012.1"/>
</dbReference>
<dbReference type="PANTHER" id="PTHR46825:SF15">
    <property type="entry name" value="BETA-LACTAMASE-RELATED DOMAIN-CONTAINING PROTEIN"/>
    <property type="match status" value="1"/>
</dbReference>
<feature type="transmembrane region" description="Helical" evidence="1">
    <location>
        <begin position="419"/>
        <end position="439"/>
    </location>
</feature>
<dbReference type="Pfam" id="PF00144">
    <property type="entry name" value="Beta-lactamase"/>
    <property type="match status" value="1"/>
</dbReference>
<feature type="transmembrane region" description="Helical" evidence="1">
    <location>
        <begin position="451"/>
        <end position="473"/>
    </location>
</feature>
<keyword evidence="1" id="KW-1133">Transmembrane helix</keyword>
<dbReference type="InterPro" id="IPR050491">
    <property type="entry name" value="AmpC-like"/>
</dbReference>
<keyword evidence="5" id="KW-1185">Reference proteome</keyword>
<feature type="signal peptide" evidence="2">
    <location>
        <begin position="1"/>
        <end position="26"/>
    </location>
</feature>
<name>A0A9X3SD82_9ACTN</name>
<dbReference type="SUPFAM" id="SSF56601">
    <property type="entry name" value="beta-lactamase/transpeptidase-like"/>
    <property type="match status" value="1"/>
</dbReference>
<dbReference type="EMBL" id="JAJAQC010000012">
    <property type="protein sequence ID" value="MDA0564508.1"/>
    <property type="molecule type" value="Genomic_DNA"/>
</dbReference>
<evidence type="ECO:0000259" key="3">
    <source>
        <dbReference type="Pfam" id="PF00144"/>
    </source>
</evidence>
<feature type="domain" description="Beta-lactamase-related" evidence="3">
    <location>
        <begin position="42"/>
        <end position="350"/>
    </location>
</feature>
<dbReference type="InterPro" id="IPR001466">
    <property type="entry name" value="Beta-lactam-related"/>
</dbReference>
<reference evidence="4" key="1">
    <citation type="submission" date="2021-10" db="EMBL/GenBank/DDBJ databases">
        <title>Streptomonospora sp. nov., isolated from mangrove soil.</title>
        <authorList>
            <person name="Chen X."/>
            <person name="Ge X."/>
            <person name="Liu W."/>
        </authorList>
    </citation>
    <scope>NUCLEOTIDE SEQUENCE</scope>
    <source>
        <strain evidence="4">S1-112</strain>
    </source>
</reference>
<keyword evidence="1" id="KW-0472">Membrane</keyword>
<evidence type="ECO:0000313" key="5">
    <source>
        <dbReference type="Proteomes" id="UP001140076"/>
    </source>
</evidence>
<dbReference type="Proteomes" id="UP001140076">
    <property type="component" value="Unassembled WGS sequence"/>
</dbReference>
<dbReference type="PANTHER" id="PTHR46825">
    <property type="entry name" value="D-ALANYL-D-ALANINE-CARBOXYPEPTIDASE/ENDOPEPTIDASE AMPH"/>
    <property type="match status" value="1"/>
</dbReference>
<dbReference type="InterPro" id="IPR012338">
    <property type="entry name" value="Beta-lactam/transpept-like"/>
</dbReference>
<sequence length="491" mass="49915">MRVPAAVLSLLLAVSAALAPAGPAAADPGGPGGPGGLDTAEVDAFVTAYLDRHGLPGAAVAVVRDGETVHEAGYGADGNGGRLTEHSRLRIGSVSKSFTAFAVLRLVDEGQVELDAPVDRYLPGFRPGAGITLRHLLAHTSGLPNPTVVAPAESLEEGVARIDGWDLSAEPGAAYAYSNANYWVAARVVEVVAGQPFDAFLADQVFAPLGMADTVGTATTREPVEGLAQGHVTAYGGALPLTGPQEMNSGAGGVVSTAHDMAAWLAMQQRGGTAPDGRRLLSAELVEESRTRQPGAGRAGLGWRHSGPGVAPARVSHSGVVPGFNAQQDLVTGSGYGVVVLLNSYTPSREQAYELSSGIIELTEGRAADPGAPTATVVDLVLGGLTAAGLGLGVLGVRRSGRWAARRAAWPGWRFCLRLLPQSAAPALAVLLFGVAPALEGNSYTPADVFGLWPALTVLVAVLAAVGAGVAAARVAARVRHAAPGAGEARR</sequence>
<keyword evidence="2" id="KW-0732">Signal</keyword>
<dbReference type="Gene3D" id="3.40.710.10">
    <property type="entry name" value="DD-peptidase/beta-lactamase superfamily"/>
    <property type="match status" value="1"/>
</dbReference>
<evidence type="ECO:0000313" key="4">
    <source>
        <dbReference type="EMBL" id="MDA0564508.1"/>
    </source>
</evidence>
<evidence type="ECO:0000256" key="2">
    <source>
        <dbReference type="SAM" id="SignalP"/>
    </source>
</evidence>
<gene>
    <name evidence="4" type="ORF">LG943_09235</name>
</gene>